<comment type="caution">
    <text evidence="6">The sequence shown here is derived from an EMBL/GenBank/DDBJ whole genome shotgun (WGS) entry which is preliminary data.</text>
</comment>
<protein>
    <recommendedName>
        <fullName evidence="2">HECT-type E3 ubiquitin transferase</fullName>
        <ecNumber evidence="2">2.3.2.26</ecNumber>
    </recommendedName>
</protein>
<dbReference type="Pfam" id="PF25579">
    <property type="entry name" value="TPR_TRIP12_N"/>
    <property type="match status" value="2"/>
</dbReference>
<feature type="region of interest" description="Disordered" evidence="4">
    <location>
        <begin position="1"/>
        <end position="45"/>
    </location>
</feature>
<evidence type="ECO:0000256" key="2">
    <source>
        <dbReference type="ARBA" id="ARBA00012485"/>
    </source>
</evidence>
<proteinExistence type="predicted"/>
<evidence type="ECO:0000313" key="7">
    <source>
        <dbReference type="Proteomes" id="UP000823775"/>
    </source>
</evidence>
<reference evidence="6 7" key="1">
    <citation type="journal article" date="2021" name="BMC Genomics">
        <title>Datura genome reveals duplications of psychoactive alkaloid biosynthetic genes and high mutation rate following tissue culture.</title>
        <authorList>
            <person name="Rajewski A."/>
            <person name="Carter-House D."/>
            <person name="Stajich J."/>
            <person name="Litt A."/>
        </authorList>
    </citation>
    <scope>NUCLEOTIDE SEQUENCE [LARGE SCALE GENOMIC DNA]</scope>
    <source>
        <strain evidence="6">AR-01</strain>
    </source>
</reference>
<keyword evidence="7" id="KW-1185">Reference proteome</keyword>
<evidence type="ECO:0000256" key="1">
    <source>
        <dbReference type="ARBA" id="ARBA00000885"/>
    </source>
</evidence>
<dbReference type="SUPFAM" id="SSF48371">
    <property type="entry name" value="ARM repeat"/>
    <property type="match status" value="1"/>
</dbReference>
<dbReference type="InterPro" id="IPR016024">
    <property type="entry name" value="ARM-type_fold"/>
</dbReference>
<dbReference type="InterPro" id="IPR011989">
    <property type="entry name" value="ARM-like"/>
</dbReference>
<dbReference type="InterPro" id="IPR045322">
    <property type="entry name" value="HECTD1/TRIP12-like"/>
</dbReference>
<dbReference type="EC" id="2.3.2.26" evidence="2"/>
<dbReference type="PANTHER" id="PTHR45670">
    <property type="entry name" value="E3 UBIQUITIN-PROTEIN LIGASE TRIP12"/>
    <property type="match status" value="1"/>
</dbReference>
<sequence length="202" mass="22332">MGNRGQKRTENVDELPADKRACSSTEFRPRSSEGEKDSPGSCESDNSYRDYCRRQLMGNQGKFKEVLSSLSKASEESALLAALTELCDLLSFSPDSSMSNLMADSFSPVLGNDLLCEVHPRSSAYLVNHDAVPALCQRLMAIEYLDVAEQKISREQPIVCLHSGAIMAVLSYIDFLSTSVQRKALLTVVNICKSFLRMSLHL</sequence>
<evidence type="ECO:0000256" key="4">
    <source>
        <dbReference type="SAM" id="MobiDB-lite"/>
    </source>
</evidence>
<dbReference type="PANTHER" id="PTHR45670:SF10">
    <property type="entry name" value="E3 UBIQUITIN-PROTEIN LIGASE UPL4"/>
    <property type="match status" value="1"/>
</dbReference>
<dbReference type="Gene3D" id="1.25.10.10">
    <property type="entry name" value="Leucine-rich Repeat Variant"/>
    <property type="match status" value="1"/>
</dbReference>
<gene>
    <name evidence="6" type="primary">UPL4_1</name>
    <name evidence="6" type="ORF">HAX54_026858</name>
</gene>
<keyword evidence="3" id="KW-0808">Transferase</keyword>
<dbReference type="Proteomes" id="UP000823775">
    <property type="component" value="Unassembled WGS sequence"/>
</dbReference>
<organism evidence="6 7">
    <name type="scientific">Datura stramonium</name>
    <name type="common">Jimsonweed</name>
    <name type="synonym">Common thornapple</name>
    <dbReference type="NCBI Taxonomy" id="4076"/>
    <lineage>
        <taxon>Eukaryota</taxon>
        <taxon>Viridiplantae</taxon>
        <taxon>Streptophyta</taxon>
        <taxon>Embryophyta</taxon>
        <taxon>Tracheophyta</taxon>
        <taxon>Spermatophyta</taxon>
        <taxon>Magnoliopsida</taxon>
        <taxon>eudicotyledons</taxon>
        <taxon>Gunneridae</taxon>
        <taxon>Pentapetalae</taxon>
        <taxon>asterids</taxon>
        <taxon>lamiids</taxon>
        <taxon>Solanales</taxon>
        <taxon>Solanaceae</taxon>
        <taxon>Solanoideae</taxon>
        <taxon>Datureae</taxon>
        <taxon>Datura</taxon>
    </lineage>
</organism>
<accession>A0ABS8V1W9</accession>
<evidence type="ECO:0000256" key="3">
    <source>
        <dbReference type="ARBA" id="ARBA00022679"/>
    </source>
</evidence>
<feature type="domain" description="E3 ubiquitin-protein ligase TRIP12-like TPR repeats" evidence="5">
    <location>
        <begin position="32"/>
        <end position="110"/>
    </location>
</feature>
<feature type="compositionally biased region" description="Basic and acidic residues" evidence="4">
    <location>
        <begin position="7"/>
        <end position="38"/>
    </location>
</feature>
<name>A0ABS8V1W9_DATST</name>
<evidence type="ECO:0000313" key="6">
    <source>
        <dbReference type="EMBL" id="MCD9641043.1"/>
    </source>
</evidence>
<evidence type="ECO:0000259" key="5">
    <source>
        <dbReference type="Pfam" id="PF25579"/>
    </source>
</evidence>
<comment type="catalytic activity">
    <reaction evidence="1">
        <text>S-ubiquitinyl-[E2 ubiquitin-conjugating enzyme]-L-cysteine + [acceptor protein]-L-lysine = [E2 ubiquitin-conjugating enzyme]-L-cysteine + N(6)-ubiquitinyl-[acceptor protein]-L-lysine.</text>
        <dbReference type="EC" id="2.3.2.26"/>
    </reaction>
</comment>
<dbReference type="EMBL" id="JACEIK010003266">
    <property type="protein sequence ID" value="MCD9641043.1"/>
    <property type="molecule type" value="Genomic_DNA"/>
</dbReference>
<feature type="domain" description="E3 ubiquitin-protein ligase TRIP12-like TPR repeats" evidence="5">
    <location>
        <begin position="115"/>
        <end position="162"/>
    </location>
</feature>
<dbReference type="InterPro" id="IPR057948">
    <property type="entry name" value="TPR_TRIP12_N"/>
</dbReference>